<dbReference type="SUPFAM" id="SSF53254">
    <property type="entry name" value="Phosphoglycerate mutase-like"/>
    <property type="match status" value="1"/>
</dbReference>
<dbReference type="EMBL" id="CP018258">
    <property type="protein sequence ID" value="APV44237.1"/>
    <property type="molecule type" value="Genomic_DNA"/>
</dbReference>
<organism evidence="8 9">
    <name type="scientific">Dehalogenimonas formicexedens</name>
    <dbReference type="NCBI Taxonomy" id="1839801"/>
    <lineage>
        <taxon>Bacteria</taxon>
        <taxon>Bacillati</taxon>
        <taxon>Chloroflexota</taxon>
        <taxon>Dehalococcoidia</taxon>
        <taxon>Dehalococcoidales</taxon>
        <taxon>Dehalococcoidaceae</taxon>
        <taxon>Dehalogenimonas</taxon>
    </lineage>
</organism>
<evidence type="ECO:0000313" key="8">
    <source>
        <dbReference type="EMBL" id="APV44264.1"/>
    </source>
</evidence>
<dbReference type="Gene3D" id="3.40.50.1240">
    <property type="entry name" value="Phosphoglycerate mutase-like"/>
    <property type="match status" value="1"/>
</dbReference>
<accession>A0A1P8F708</accession>
<evidence type="ECO:0000313" key="7">
    <source>
        <dbReference type="EMBL" id="APV44237.1"/>
    </source>
</evidence>
<evidence type="ECO:0000256" key="1">
    <source>
        <dbReference type="ARBA" id="ARBA00006717"/>
    </source>
</evidence>
<dbReference type="GO" id="GO:0004619">
    <property type="term" value="F:phosphoglycerate mutase activity"/>
    <property type="evidence" value="ECO:0007669"/>
    <property type="project" value="UniProtKB-EC"/>
</dbReference>
<dbReference type="KEGG" id="dfo:Dform_00896"/>
<dbReference type="PIRSF" id="PIRSF000709">
    <property type="entry name" value="6PFK_2-Ptase"/>
    <property type="match status" value="1"/>
</dbReference>
<sequence>MRLILVRHGKTATDNPEKCHGSTDIDLSEEGYRQAHRLAERFRHQKIDAIYASTLRRGIETAKHIAAPHNIKIYSAPELNEVNFGQIEGITFEEACGLFPEVTELWRCGSTSICFPLGERFLDFVERVSAFTEKLKSHKDDDTVMVVGHGGPYKVLLCKLLGLPIDHYWQFKFDMASVSIIDIYPTGAMLGKLSDTSHLTRD</sequence>
<dbReference type="EMBL" id="CP018258">
    <property type="protein sequence ID" value="APV44264.1"/>
    <property type="molecule type" value="Genomic_DNA"/>
</dbReference>
<evidence type="ECO:0000313" key="9">
    <source>
        <dbReference type="Proteomes" id="UP000185934"/>
    </source>
</evidence>
<dbReference type="EC" id="5.4.2.11" evidence="2"/>
<dbReference type="PANTHER" id="PTHR11931">
    <property type="entry name" value="PHOSPHOGLYCERATE MUTASE"/>
    <property type="match status" value="1"/>
</dbReference>
<dbReference type="OrthoDB" id="9781415at2"/>
<dbReference type="SMART" id="SM00855">
    <property type="entry name" value="PGAM"/>
    <property type="match status" value="1"/>
</dbReference>
<dbReference type="Pfam" id="PF00300">
    <property type="entry name" value="His_Phos_1"/>
    <property type="match status" value="1"/>
</dbReference>
<dbReference type="STRING" id="1839801.Dform_00896"/>
<dbReference type="AlphaFoldDB" id="A0A1P8F708"/>
<dbReference type="InterPro" id="IPR005952">
    <property type="entry name" value="Phosphogly_mut1"/>
</dbReference>
<dbReference type="GO" id="GO:0016787">
    <property type="term" value="F:hydrolase activity"/>
    <property type="evidence" value="ECO:0007669"/>
    <property type="project" value="UniProtKB-KW"/>
</dbReference>
<feature type="active site" description="Proton donor/acceptor" evidence="5">
    <location>
        <position position="81"/>
    </location>
</feature>
<comment type="similarity">
    <text evidence="1">Belongs to the phosphoglycerate mutase family. BPG-dependent PGAM subfamily.</text>
</comment>
<keyword evidence="3" id="KW-0324">Glycolysis</keyword>
<feature type="binding site" evidence="6">
    <location>
        <position position="57"/>
    </location>
    <ligand>
        <name>substrate</name>
    </ligand>
</feature>
<protein>
    <recommendedName>
        <fullName evidence="2">phosphoglycerate mutase (2,3-diphosphoglycerate-dependent)</fullName>
        <ecNumber evidence="2">5.4.2.11</ecNumber>
    </recommendedName>
</protein>
<reference evidence="8" key="2">
    <citation type="journal article" date="2017" name="Int. J. Syst. Evol. Microbiol.">
        <title>Dehalogenimonas formicexedens sp. nov., a chlorinated alkane-respiring bacterium isolated from contaminated groundwater.</title>
        <authorList>
            <person name="Key T.A."/>
            <person name="Bowman K.S."/>
            <person name="Lee I."/>
            <person name="Chun J."/>
            <person name="Albuquerque L."/>
            <person name="da Costa M.S."/>
            <person name="Rainey F.A."/>
            <person name="Moe W.M."/>
        </authorList>
    </citation>
    <scope>NUCLEOTIDE SEQUENCE</scope>
    <source>
        <strain evidence="8">NSZ-14</strain>
    </source>
</reference>
<feature type="active site" description="Tele-phosphohistidine intermediate" evidence="5">
    <location>
        <position position="8"/>
    </location>
</feature>
<proteinExistence type="inferred from homology"/>
<evidence type="ECO:0000256" key="5">
    <source>
        <dbReference type="PIRSR" id="PIRSR613078-1"/>
    </source>
</evidence>
<dbReference type="RefSeq" id="WP_076003961.1">
    <property type="nucleotide sequence ID" value="NZ_CP018258.1"/>
</dbReference>
<reference evidence="9" key="1">
    <citation type="submission" date="2016-11" db="EMBL/GenBank/DDBJ databases">
        <title>Dehalogenimonas formicexedens sp. nov., a chlorinated alkane respiring bacterium isolated from contaminated groundwater.</title>
        <authorList>
            <person name="Key T.A."/>
            <person name="Bowman K.S."/>
            <person name="Lee I."/>
            <person name="Chun J."/>
            <person name="Albuquerque L."/>
            <person name="da Costa M.S."/>
            <person name="Rainey F.A."/>
            <person name="Moe W.M."/>
        </authorList>
    </citation>
    <scope>NUCLEOTIDE SEQUENCE [LARGE SCALE GENOMIC DNA]</scope>
    <source>
        <strain evidence="9">NSZ-14</strain>
    </source>
</reference>
<evidence type="ECO:0000256" key="2">
    <source>
        <dbReference type="ARBA" id="ARBA00012028"/>
    </source>
</evidence>
<keyword evidence="8" id="KW-0378">Hydrolase</keyword>
<gene>
    <name evidence="7" type="ORF">Dform_00896</name>
    <name evidence="8" type="ORF">Dform_00923</name>
</gene>
<keyword evidence="9" id="KW-1185">Reference proteome</keyword>
<dbReference type="InterPro" id="IPR029033">
    <property type="entry name" value="His_PPase_superfam"/>
</dbReference>
<evidence type="ECO:0000256" key="4">
    <source>
        <dbReference type="ARBA" id="ARBA00023235"/>
    </source>
</evidence>
<dbReference type="CDD" id="cd07067">
    <property type="entry name" value="HP_PGM_like"/>
    <property type="match status" value="1"/>
</dbReference>
<dbReference type="Proteomes" id="UP000185934">
    <property type="component" value="Chromosome"/>
</dbReference>
<name>A0A1P8F708_9CHLR</name>
<evidence type="ECO:0000256" key="6">
    <source>
        <dbReference type="PIRSR" id="PIRSR613078-2"/>
    </source>
</evidence>
<dbReference type="GO" id="GO:0006096">
    <property type="term" value="P:glycolytic process"/>
    <property type="evidence" value="ECO:0007669"/>
    <property type="project" value="UniProtKB-KW"/>
</dbReference>
<keyword evidence="4" id="KW-0413">Isomerase</keyword>
<evidence type="ECO:0000256" key="3">
    <source>
        <dbReference type="ARBA" id="ARBA00023152"/>
    </source>
</evidence>
<dbReference type="InterPro" id="IPR013078">
    <property type="entry name" value="His_Pase_superF_clade-1"/>
</dbReference>
<dbReference type="KEGG" id="dfo:Dform_00923"/>